<dbReference type="AlphaFoldDB" id="A0A6G1FFB3"/>
<dbReference type="OrthoDB" id="580842at2759"/>
<sequence length="95" mass="10663">MIRWFLHMVNICSKPGPLSHSHRLRLINPSALFYPKDKEDALPLDQAAAAIGRSILYDPATHIVRALPAMTTPMFCTLSLTVGNDLYITEIRKDT</sequence>
<comment type="caution">
    <text evidence="1">The sequence shown here is derived from an EMBL/GenBank/DDBJ whole genome shotgun (WGS) entry which is preliminary data.</text>
</comment>
<organism evidence="1 2">
    <name type="scientific">Oryza meyeriana var. granulata</name>
    <dbReference type="NCBI Taxonomy" id="110450"/>
    <lineage>
        <taxon>Eukaryota</taxon>
        <taxon>Viridiplantae</taxon>
        <taxon>Streptophyta</taxon>
        <taxon>Embryophyta</taxon>
        <taxon>Tracheophyta</taxon>
        <taxon>Spermatophyta</taxon>
        <taxon>Magnoliopsida</taxon>
        <taxon>Liliopsida</taxon>
        <taxon>Poales</taxon>
        <taxon>Poaceae</taxon>
        <taxon>BOP clade</taxon>
        <taxon>Oryzoideae</taxon>
        <taxon>Oryzeae</taxon>
        <taxon>Oryzinae</taxon>
        <taxon>Oryza</taxon>
        <taxon>Oryza meyeriana</taxon>
    </lineage>
</organism>
<reference evidence="1 2" key="1">
    <citation type="submission" date="2019-11" db="EMBL/GenBank/DDBJ databases">
        <title>Whole genome sequence of Oryza granulata.</title>
        <authorList>
            <person name="Li W."/>
        </authorList>
    </citation>
    <scope>NUCLEOTIDE SEQUENCE [LARGE SCALE GENOMIC DNA]</scope>
    <source>
        <strain evidence="2">cv. Menghai</strain>
        <tissue evidence="1">Leaf</tissue>
    </source>
</reference>
<keyword evidence="2" id="KW-1185">Reference proteome</keyword>
<dbReference type="Proteomes" id="UP000479710">
    <property type="component" value="Unassembled WGS sequence"/>
</dbReference>
<dbReference type="InterPro" id="IPR012871">
    <property type="entry name" value="DUF1668_ORYSA"/>
</dbReference>
<evidence type="ECO:0000313" key="1">
    <source>
        <dbReference type="EMBL" id="KAF0935579.1"/>
    </source>
</evidence>
<dbReference type="Pfam" id="PF07893">
    <property type="entry name" value="DUF1668"/>
    <property type="match status" value="1"/>
</dbReference>
<name>A0A6G1FFB3_9ORYZ</name>
<dbReference type="EMBL" id="SPHZ02000001">
    <property type="protein sequence ID" value="KAF0935579.1"/>
    <property type="molecule type" value="Genomic_DNA"/>
</dbReference>
<gene>
    <name evidence="1" type="ORF">E2562_034974</name>
</gene>
<protein>
    <submittedName>
        <fullName evidence="1">Uncharacterized protein</fullName>
    </submittedName>
</protein>
<proteinExistence type="predicted"/>
<accession>A0A6G1FFB3</accession>
<evidence type="ECO:0000313" key="2">
    <source>
        <dbReference type="Proteomes" id="UP000479710"/>
    </source>
</evidence>